<dbReference type="Proteomes" id="UP000008514">
    <property type="component" value="Chromosome"/>
</dbReference>
<dbReference type="EMBL" id="CP003879">
    <property type="protein sequence ID" value="AFU69748.1"/>
    <property type="molecule type" value="Genomic_DNA"/>
</dbReference>
<evidence type="ECO:0000259" key="3">
    <source>
        <dbReference type="Pfam" id="PF16344"/>
    </source>
</evidence>
<gene>
    <name evidence="4" type="ordered locus">P700755_003078</name>
</gene>
<feature type="domain" description="Protein FecR C-terminal" evidence="3">
    <location>
        <begin position="223"/>
        <end position="285"/>
    </location>
</feature>
<sequence>MKQKYNLADWLDGKVDDEAVKNTKGFDTLKKIKMYSAHFQKPEFKKDEVYKAIKKKKASRRKTKFNWSIAASTLLIIGVSTLIYTLSNKDFTAKINSQETVLLPDDSKVILAQNSKFQFNNWFWSFDRTTTLFGKAYFDVAKGKTFTVKTDLGTVQVLGTRFDVESRDSIFRVVCYEGSVKVTSLKNEIILEKDEFVAFQNGRKVEQSNVYIDEPDWISTANVFKDTPLSEVILQLEKDYTIDIDISKLNQNKRFTGSLPSDSLSLALDILVKTYQINFKIINRNKFIFVEDETR</sequence>
<reference evidence="4" key="1">
    <citation type="submission" date="2006-03" db="EMBL/GenBank/DDBJ databases">
        <authorList>
            <person name="Bowman J."/>
            <person name="Ferriera S."/>
            <person name="Johnson J."/>
            <person name="Kravitz S."/>
            <person name="Halpern A."/>
            <person name="Remington K."/>
            <person name="Beeson K."/>
            <person name="Tran B."/>
            <person name="Rogers Y.-H."/>
            <person name="Friedman R."/>
            <person name="Venter J.C."/>
        </authorList>
    </citation>
    <scope>NUCLEOTIDE SEQUENCE [LARGE SCALE GENOMIC DNA]</scope>
    <source>
        <strain evidence="4">ATCC 700755</strain>
    </source>
</reference>
<evidence type="ECO:0000256" key="1">
    <source>
        <dbReference type="SAM" id="Phobius"/>
    </source>
</evidence>
<dbReference type="PANTHER" id="PTHR30273:SF2">
    <property type="entry name" value="PROTEIN FECR"/>
    <property type="match status" value="1"/>
</dbReference>
<dbReference type="GO" id="GO:0016989">
    <property type="term" value="F:sigma factor antagonist activity"/>
    <property type="evidence" value="ECO:0007669"/>
    <property type="project" value="TreeGrafter"/>
</dbReference>
<evidence type="ECO:0000259" key="2">
    <source>
        <dbReference type="Pfam" id="PF04773"/>
    </source>
</evidence>
<dbReference type="PANTHER" id="PTHR30273">
    <property type="entry name" value="PERIPLASMIC SIGNAL SENSOR AND SIGMA FACTOR ACTIVATOR FECR-RELATED"/>
    <property type="match status" value="1"/>
</dbReference>
<dbReference type="Gene3D" id="3.55.50.30">
    <property type="match status" value="1"/>
</dbReference>
<feature type="domain" description="FecR protein" evidence="2">
    <location>
        <begin position="95"/>
        <end position="181"/>
    </location>
</feature>
<dbReference type="PIRSF" id="PIRSF018266">
    <property type="entry name" value="FecR"/>
    <property type="match status" value="1"/>
</dbReference>
<name>K4IIT8_PSYTT</name>
<evidence type="ECO:0000313" key="5">
    <source>
        <dbReference type="Proteomes" id="UP000008514"/>
    </source>
</evidence>
<keyword evidence="1" id="KW-0812">Transmembrane</keyword>
<reference evidence="4" key="2">
    <citation type="submission" date="2012-09" db="EMBL/GenBank/DDBJ databases">
        <title>The complete sequence of Psychroflexus torquis an extreme psychrophile from sea-ice that is stimulated by light.</title>
        <authorList>
            <person name="Feng S."/>
            <person name="Powell S.M."/>
            <person name="Bowman J.P."/>
        </authorList>
    </citation>
    <scope>NUCLEOTIDE SEQUENCE [LARGE SCALE GENOMIC DNA]</scope>
    <source>
        <strain evidence="4">ATCC 700755</strain>
    </source>
</reference>
<keyword evidence="1" id="KW-0472">Membrane</keyword>
<keyword evidence="1" id="KW-1133">Transmembrane helix</keyword>
<dbReference type="Pfam" id="PF04773">
    <property type="entry name" value="FecR"/>
    <property type="match status" value="1"/>
</dbReference>
<dbReference type="AlphaFoldDB" id="K4IIT8"/>
<dbReference type="Pfam" id="PF16344">
    <property type="entry name" value="FecR_C"/>
    <property type="match status" value="1"/>
</dbReference>
<dbReference type="InterPro" id="IPR006860">
    <property type="entry name" value="FecR"/>
</dbReference>
<keyword evidence="5" id="KW-1185">Reference proteome</keyword>
<dbReference type="InterPro" id="IPR032508">
    <property type="entry name" value="FecR_C"/>
</dbReference>
<dbReference type="HOGENOM" id="CLU_050192_2_2_10"/>
<dbReference type="STRING" id="313595.P700755_003078"/>
<evidence type="ECO:0000313" key="4">
    <source>
        <dbReference type="EMBL" id="AFU69748.1"/>
    </source>
</evidence>
<dbReference type="RefSeq" id="WP_015025299.1">
    <property type="nucleotide sequence ID" value="NC_018721.1"/>
</dbReference>
<dbReference type="Gene3D" id="2.60.120.1440">
    <property type="match status" value="1"/>
</dbReference>
<organism evidence="4 5">
    <name type="scientific">Psychroflexus torquis (strain ATCC 700755 / CIP 106069 / ACAM 623)</name>
    <dbReference type="NCBI Taxonomy" id="313595"/>
    <lineage>
        <taxon>Bacteria</taxon>
        <taxon>Pseudomonadati</taxon>
        <taxon>Bacteroidota</taxon>
        <taxon>Flavobacteriia</taxon>
        <taxon>Flavobacteriales</taxon>
        <taxon>Flavobacteriaceae</taxon>
        <taxon>Psychroflexus</taxon>
    </lineage>
</organism>
<protein>
    <submittedName>
        <fullName evidence="4">Anti-FecI sigma factor FecR-like protein</fullName>
    </submittedName>
</protein>
<dbReference type="InterPro" id="IPR012373">
    <property type="entry name" value="Ferrdict_sens_TM"/>
</dbReference>
<dbReference type="eggNOG" id="COG3712">
    <property type="taxonomic scope" value="Bacteria"/>
</dbReference>
<accession>K4IIT8</accession>
<feature type="transmembrane region" description="Helical" evidence="1">
    <location>
        <begin position="65"/>
        <end position="86"/>
    </location>
</feature>
<dbReference type="KEGG" id="ptq:P700755_003078"/>
<dbReference type="OrthoDB" id="1097347at2"/>
<proteinExistence type="predicted"/>